<accession>A0A9N8YI86</accession>
<reference evidence="1" key="1">
    <citation type="submission" date="2021-06" db="EMBL/GenBank/DDBJ databases">
        <authorList>
            <person name="Kallberg Y."/>
            <person name="Tangrot J."/>
            <person name="Rosling A."/>
        </authorList>
    </citation>
    <scope>NUCLEOTIDE SEQUENCE</scope>
    <source>
        <strain evidence="1">MT106</strain>
    </source>
</reference>
<protein>
    <submittedName>
        <fullName evidence="1">6730_t:CDS:1</fullName>
    </submittedName>
</protein>
<dbReference type="EMBL" id="CAJVPL010000007">
    <property type="protein sequence ID" value="CAG8433531.1"/>
    <property type="molecule type" value="Genomic_DNA"/>
</dbReference>
<sequence>MSRTSLTQNRFSLGFLQQSFEGCKNPMIIYGPDSGSVIAWNQAENIVVQSTLPDAFLLHPYNYTSQCLSAPLDPKDPITVASCRPTSDAGFMIIAWNILYGAPMTTTATKDNSDEL</sequence>
<evidence type="ECO:0000313" key="2">
    <source>
        <dbReference type="Proteomes" id="UP000789831"/>
    </source>
</evidence>
<organism evidence="1 2">
    <name type="scientific">Ambispora gerdemannii</name>
    <dbReference type="NCBI Taxonomy" id="144530"/>
    <lineage>
        <taxon>Eukaryota</taxon>
        <taxon>Fungi</taxon>
        <taxon>Fungi incertae sedis</taxon>
        <taxon>Mucoromycota</taxon>
        <taxon>Glomeromycotina</taxon>
        <taxon>Glomeromycetes</taxon>
        <taxon>Archaeosporales</taxon>
        <taxon>Ambisporaceae</taxon>
        <taxon>Ambispora</taxon>
    </lineage>
</organism>
<dbReference type="AlphaFoldDB" id="A0A9N8YI86"/>
<gene>
    <name evidence="1" type="ORF">AGERDE_LOCUS164</name>
</gene>
<name>A0A9N8YI86_9GLOM</name>
<proteinExistence type="predicted"/>
<evidence type="ECO:0000313" key="1">
    <source>
        <dbReference type="EMBL" id="CAG8433531.1"/>
    </source>
</evidence>
<comment type="caution">
    <text evidence="1">The sequence shown here is derived from an EMBL/GenBank/DDBJ whole genome shotgun (WGS) entry which is preliminary data.</text>
</comment>
<dbReference type="OrthoDB" id="2391875at2759"/>
<dbReference type="Proteomes" id="UP000789831">
    <property type="component" value="Unassembled WGS sequence"/>
</dbReference>
<keyword evidence="2" id="KW-1185">Reference proteome</keyword>